<evidence type="ECO:0000313" key="1">
    <source>
        <dbReference type="EMBL" id="PRQ35204.1"/>
    </source>
</evidence>
<accession>A0A2P6QM22</accession>
<gene>
    <name evidence="1" type="ORF">RchiOBHm_Chr5g0077471</name>
</gene>
<proteinExistence type="predicted"/>
<dbReference type="Proteomes" id="UP000238479">
    <property type="component" value="Chromosome 5"/>
</dbReference>
<comment type="caution">
    <text evidence="1">The sequence shown here is derived from an EMBL/GenBank/DDBJ whole genome shotgun (WGS) entry which is preliminary data.</text>
</comment>
<dbReference type="EMBL" id="PDCK01000043">
    <property type="protein sequence ID" value="PRQ35204.1"/>
    <property type="molecule type" value="Genomic_DNA"/>
</dbReference>
<name>A0A2P6QM22_ROSCH</name>
<dbReference type="Gramene" id="PRQ35204">
    <property type="protein sequence ID" value="PRQ35204"/>
    <property type="gene ID" value="RchiOBHm_Chr5g0077471"/>
</dbReference>
<reference evidence="1 2" key="1">
    <citation type="journal article" date="2018" name="Nat. Genet.">
        <title>The Rosa genome provides new insights in the design of modern roses.</title>
        <authorList>
            <person name="Bendahmane M."/>
        </authorList>
    </citation>
    <scope>NUCLEOTIDE SEQUENCE [LARGE SCALE GENOMIC DNA]</scope>
    <source>
        <strain evidence="2">cv. Old Blush</strain>
    </source>
</reference>
<keyword evidence="2" id="KW-1185">Reference proteome</keyword>
<organism evidence="1 2">
    <name type="scientific">Rosa chinensis</name>
    <name type="common">China rose</name>
    <dbReference type="NCBI Taxonomy" id="74649"/>
    <lineage>
        <taxon>Eukaryota</taxon>
        <taxon>Viridiplantae</taxon>
        <taxon>Streptophyta</taxon>
        <taxon>Embryophyta</taxon>
        <taxon>Tracheophyta</taxon>
        <taxon>Spermatophyta</taxon>
        <taxon>Magnoliopsida</taxon>
        <taxon>eudicotyledons</taxon>
        <taxon>Gunneridae</taxon>
        <taxon>Pentapetalae</taxon>
        <taxon>rosids</taxon>
        <taxon>fabids</taxon>
        <taxon>Rosales</taxon>
        <taxon>Rosaceae</taxon>
        <taxon>Rosoideae</taxon>
        <taxon>Rosoideae incertae sedis</taxon>
        <taxon>Rosa</taxon>
    </lineage>
</organism>
<dbReference type="AlphaFoldDB" id="A0A2P6QM22"/>
<sequence length="78" mass="9101">MEPSFCQIPNFHTTFAYDTYHHLISYTCTNRGIQQFSTEAYIKNHTLTTLSVLLFSQQNLSPQTKSSLTLFYFLVRTN</sequence>
<protein>
    <submittedName>
        <fullName evidence="1">Uncharacterized protein</fullName>
    </submittedName>
</protein>
<evidence type="ECO:0000313" key="2">
    <source>
        <dbReference type="Proteomes" id="UP000238479"/>
    </source>
</evidence>